<protein>
    <submittedName>
        <fullName evidence="2">C45 family peptidase</fullName>
    </submittedName>
</protein>
<evidence type="ECO:0000313" key="3">
    <source>
        <dbReference type="Proteomes" id="UP001164390"/>
    </source>
</evidence>
<dbReference type="AlphaFoldDB" id="A0AA46TIH9"/>
<dbReference type="NCBIfam" id="NF040521">
    <property type="entry name" value="C45_proenzyme"/>
    <property type="match status" value="1"/>
</dbReference>
<name>A0AA46TIH9_9ACTN</name>
<organism evidence="2 3">
    <name type="scientific">Solicola gregarius</name>
    <dbReference type="NCBI Taxonomy" id="2908642"/>
    <lineage>
        <taxon>Bacteria</taxon>
        <taxon>Bacillati</taxon>
        <taxon>Actinomycetota</taxon>
        <taxon>Actinomycetes</taxon>
        <taxon>Propionibacteriales</taxon>
        <taxon>Nocardioidaceae</taxon>
        <taxon>Solicola</taxon>
    </lineage>
</organism>
<gene>
    <name evidence="2" type="ORF">L0C25_02495</name>
</gene>
<dbReference type="EMBL" id="CP094970">
    <property type="protein sequence ID" value="UYM05964.1"/>
    <property type="molecule type" value="Genomic_DNA"/>
</dbReference>
<dbReference type="Pfam" id="PF03417">
    <property type="entry name" value="AAT"/>
    <property type="match status" value="1"/>
</dbReference>
<dbReference type="PANTHER" id="PTHR34180:SF1">
    <property type="entry name" value="BETA-ALANYL-DOPAMINE_CARCININE HYDROLASE"/>
    <property type="match status" value="1"/>
</dbReference>
<dbReference type="InterPro" id="IPR005079">
    <property type="entry name" value="Peptidase_C45_hydrolase"/>
</dbReference>
<reference evidence="2" key="1">
    <citation type="submission" date="2022-01" db="EMBL/GenBank/DDBJ databases">
        <title>Nocardioidaceae gen. sp. A5X3R13.</title>
        <authorList>
            <person name="Lopez Marin M.A."/>
            <person name="Uhlik O."/>
        </authorList>
    </citation>
    <scope>NUCLEOTIDE SEQUENCE</scope>
    <source>
        <strain evidence="2">A5X3R13</strain>
    </source>
</reference>
<dbReference type="PANTHER" id="PTHR34180">
    <property type="entry name" value="PEPTIDASE C45"/>
    <property type="match status" value="1"/>
</dbReference>
<keyword evidence="3" id="KW-1185">Reference proteome</keyword>
<dbReference type="InterPro" id="IPR047794">
    <property type="entry name" value="C45_proenzyme-like"/>
</dbReference>
<sequence>MDSLTLPSVEISGGDHERGTQYGEFAAAQIVAARDFYEASFGRVQGLTWSQVRELAREWLAPSTAFAPDLIDEMRGIADGAGLDLLDVLALNARGEISRMRRDEPLGERDELDLDSDGCSSFALLPEATGDGHVYCGQNWDWRHAVRDTVLLLRVVRPGKPTIIQHVEAGQVGRQGANSAGLALNANGLGGRFPGTAPGVPQPLIRRRVLDSAGPYEAIKVLLDATQDIPSNALLTHRDGFAIDLETTPYAHDWLYPTGGVLVHGNHYQGRIPAQLAATYRPDSASTLYRVPIIERGLAEAAAAVDAESIRKVVHTTMSDHFGKPESVCSHPDPRHDELRQWSTLLSSCVDLTAGTYHLAPGMPCEHAYQVAPWNIYDGPDAPTHTR</sequence>
<feature type="domain" description="Peptidase C45 hydrolase" evidence="1">
    <location>
        <begin position="130"/>
        <end position="291"/>
    </location>
</feature>
<dbReference type="Gene3D" id="3.60.60.10">
    <property type="entry name" value="Penicillin V Acylase, Chain A"/>
    <property type="match status" value="1"/>
</dbReference>
<evidence type="ECO:0000313" key="2">
    <source>
        <dbReference type="EMBL" id="UYM05964.1"/>
    </source>
</evidence>
<proteinExistence type="predicted"/>
<dbReference type="RefSeq" id="WP_271634810.1">
    <property type="nucleotide sequence ID" value="NZ_CP094970.1"/>
</dbReference>
<dbReference type="Gene3D" id="1.10.10.2120">
    <property type="match status" value="1"/>
</dbReference>
<accession>A0AA46TIH9</accession>
<evidence type="ECO:0000259" key="1">
    <source>
        <dbReference type="Pfam" id="PF03417"/>
    </source>
</evidence>
<dbReference type="InterPro" id="IPR047801">
    <property type="entry name" value="Peptidase_C45"/>
</dbReference>
<dbReference type="KEGG" id="sgrg:L0C25_02495"/>
<dbReference type="Proteomes" id="UP001164390">
    <property type="component" value="Chromosome"/>
</dbReference>